<dbReference type="SUPFAM" id="SSF53474">
    <property type="entry name" value="alpha/beta-Hydrolases"/>
    <property type="match status" value="1"/>
</dbReference>
<feature type="non-terminal residue" evidence="1">
    <location>
        <position position="92"/>
    </location>
</feature>
<reference evidence="1" key="1">
    <citation type="submission" date="2018-06" db="EMBL/GenBank/DDBJ databases">
        <authorList>
            <person name="Zhirakovskaya E."/>
        </authorList>
    </citation>
    <scope>NUCLEOTIDE SEQUENCE</scope>
</reference>
<protein>
    <submittedName>
        <fullName evidence="1">Uncharacterized protein</fullName>
    </submittedName>
</protein>
<proteinExistence type="predicted"/>
<dbReference type="InterPro" id="IPR029058">
    <property type="entry name" value="AB_hydrolase_fold"/>
</dbReference>
<dbReference type="Gene3D" id="3.40.50.1820">
    <property type="entry name" value="alpha/beta hydrolase"/>
    <property type="match status" value="1"/>
</dbReference>
<dbReference type="AlphaFoldDB" id="A0A3B0V9W3"/>
<organism evidence="1">
    <name type="scientific">hydrothermal vent metagenome</name>
    <dbReference type="NCBI Taxonomy" id="652676"/>
    <lineage>
        <taxon>unclassified sequences</taxon>
        <taxon>metagenomes</taxon>
        <taxon>ecological metagenomes</taxon>
    </lineage>
</organism>
<evidence type="ECO:0000313" key="1">
    <source>
        <dbReference type="EMBL" id="VAW34977.1"/>
    </source>
</evidence>
<name>A0A3B0V9W3_9ZZZZ</name>
<gene>
    <name evidence="1" type="ORF">MNBD_GAMMA01-724</name>
</gene>
<accession>A0A3B0V9W3</accession>
<sequence>MKTDPEINFATSKDGVRIAYSVSGQGPVMVKAANWLSHIEYDWQSPVWKHWLTDISNHTTLVRYDERGCGLSDRDVSDLTFESWVDDLETVV</sequence>
<dbReference type="EMBL" id="UOEW01000091">
    <property type="protein sequence ID" value="VAW34977.1"/>
    <property type="molecule type" value="Genomic_DNA"/>
</dbReference>